<dbReference type="WBParaSite" id="SCUD_0000500201-mRNA-1">
    <property type="protein sequence ID" value="SCUD_0000500201-mRNA-1"/>
    <property type="gene ID" value="SCUD_0000500201"/>
</dbReference>
<reference evidence="1 2" key="2">
    <citation type="submission" date="2018-11" db="EMBL/GenBank/DDBJ databases">
        <authorList>
            <consortium name="Pathogen Informatics"/>
        </authorList>
    </citation>
    <scope>NUCLEOTIDE SEQUENCE [LARGE SCALE GENOMIC DNA]</scope>
    <source>
        <strain evidence="1">Dakar</strain>
        <strain evidence="2">Dakar, Senegal</strain>
    </source>
</reference>
<name>A0A183JQL3_9TREM</name>
<evidence type="ECO:0000313" key="2">
    <source>
        <dbReference type="Proteomes" id="UP000279833"/>
    </source>
</evidence>
<reference evidence="3" key="1">
    <citation type="submission" date="2016-06" db="UniProtKB">
        <authorList>
            <consortium name="WormBaseParasite"/>
        </authorList>
    </citation>
    <scope>IDENTIFICATION</scope>
</reference>
<dbReference type="EMBL" id="UZAK01007377">
    <property type="protein sequence ID" value="VDO92236.1"/>
    <property type="molecule type" value="Genomic_DNA"/>
</dbReference>
<dbReference type="Proteomes" id="UP000279833">
    <property type="component" value="Unassembled WGS sequence"/>
</dbReference>
<organism evidence="3">
    <name type="scientific">Schistosoma curassoni</name>
    <dbReference type="NCBI Taxonomy" id="6186"/>
    <lineage>
        <taxon>Eukaryota</taxon>
        <taxon>Metazoa</taxon>
        <taxon>Spiralia</taxon>
        <taxon>Lophotrochozoa</taxon>
        <taxon>Platyhelminthes</taxon>
        <taxon>Trematoda</taxon>
        <taxon>Digenea</taxon>
        <taxon>Strigeidida</taxon>
        <taxon>Schistosomatoidea</taxon>
        <taxon>Schistosomatidae</taxon>
        <taxon>Schistosoma</taxon>
    </lineage>
</organism>
<evidence type="ECO:0000313" key="3">
    <source>
        <dbReference type="WBParaSite" id="SCUD_0000500201-mRNA-1"/>
    </source>
</evidence>
<keyword evidence="2" id="KW-1185">Reference proteome</keyword>
<dbReference type="AlphaFoldDB" id="A0A183JQL3"/>
<proteinExistence type="predicted"/>
<protein>
    <submittedName>
        <fullName evidence="1 3">Uncharacterized protein</fullName>
    </submittedName>
</protein>
<sequence length="38" mass="4756">MKSRMMSLENDGRMMCYFIHKCLKYVWNGETHRFELIR</sequence>
<accession>A0A183JQL3</accession>
<dbReference type="STRING" id="6186.A0A183JQL3"/>
<evidence type="ECO:0000313" key="1">
    <source>
        <dbReference type="EMBL" id="VDO92236.1"/>
    </source>
</evidence>
<gene>
    <name evidence="1" type="ORF">SCUD_LOCUS5002</name>
</gene>